<keyword evidence="4" id="KW-0808">Transferase</keyword>
<dbReference type="GO" id="GO:0000271">
    <property type="term" value="P:polysaccharide biosynthetic process"/>
    <property type="evidence" value="ECO:0007669"/>
    <property type="project" value="TreeGrafter"/>
</dbReference>
<feature type="compositionally biased region" description="Basic and acidic residues" evidence="1">
    <location>
        <begin position="359"/>
        <end position="368"/>
    </location>
</feature>
<keyword evidence="2" id="KW-1133">Transmembrane helix</keyword>
<keyword evidence="4" id="KW-0378">Hydrolase</keyword>
<feature type="transmembrane region" description="Helical" evidence="2">
    <location>
        <begin position="311"/>
        <end position="330"/>
    </location>
</feature>
<dbReference type="PANTHER" id="PTHR23028">
    <property type="entry name" value="ACETYLTRANSFERASE"/>
    <property type="match status" value="1"/>
</dbReference>
<dbReference type="InterPro" id="IPR002656">
    <property type="entry name" value="Acyl_transf_3_dom"/>
</dbReference>
<feature type="domain" description="Acyltransferase 3" evidence="3">
    <location>
        <begin position="13"/>
        <end position="324"/>
    </location>
</feature>
<evidence type="ECO:0000256" key="2">
    <source>
        <dbReference type="SAM" id="Phobius"/>
    </source>
</evidence>
<evidence type="ECO:0000256" key="1">
    <source>
        <dbReference type="SAM" id="MobiDB-lite"/>
    </source>
</evidence>
<evidence type="ECO:0000313" key="5">
    <source>
        <dbReference type="Proteomes" id="UP000240988"/>
    </source>
</evidence>
<reference evidence="4 5" key="1">
    <citation type="submission" date="2017-01" db="EMBL/GenBank/DDBJ databases">
        <authorList>
            <consortium name="Urmite Genomes"/>
        </authorList>
    </citation>
    <scope>NUCLEOTIDE SEQUENCE [LARGE SCALE GENOMIC DNA]</scope>
    <source>
        <strain evidence="4 5">AB57</strain>
    </source>
</reference>
<dbReference type="AlphaFoldDB" id="A0A2U3NMM1"/>
<keyword evidence="5" id="KW-1185">Reference proteome</keyword>
<dbReference type="GO" id="GO:0016020">
    <property type="term" value="C:membrane"/>
    <property type="evidence" value="ECO:0007669"/>
    <property type="project" value="TreeGrafter"/>
</dbReference>
<feature type="transmembrane region" description="Helical" evidence="2">
    <location>
        <begin position="204"/>
        <end position="224"/>
    </location>
</feature>
<organism evidence="4 5">
    <name type="scientific">Mycobacterium rhizamassiliense</name>
    <dbReference type="NCBI Taxonomy" id="1841860"/>
    <lineage>
        <taxon>Bacteria</taxon>
        <taxon>Bacillati</taxon>
        <taxon>Actinomycetota</taxon>
        <taxon>Actinomycetes</taxon>
        <taxon>Mycobacteriales</taxon>
        <taxon>Mycobacteriaceae</taxon>
        <taxon>Mycobacterium</taxon>
    </lineage>
</organism>
<proteinExistence type="predicted"/>
<dbReference type="EMBL" id="FUFA01000002">
    <property type="protein sequence ID" value="SPM32788.1"/>
    <property type="molecule type" value="Genomic_DNA"/>
</dbReference>
<dbReference type="InterPro" id="IPR050879">
    <property type="entry name" value="Acyltransferase_3"/>
</dbReference>
<keyword evidence="4" id="KW-0012">Acyltransferase</keyword>
<feature type="compositionally biased region" description="Low complexity" evidence="1">
    <location>
        <begin position="348"/>
        <end position="358"/>
    </location>
</feature>
<dbReference type="Pfam" id="PF01757">
    <property type="entry name" value="Acyl_transf_3"/>
    <property type="match status" value="1"/>
</dbReference>
<keyword evidence="2" id="KW-0812">Transmembrane</keyword>
<feature type="transmembrane region" description="Helical" evidence="2">
    <location>
        <begin position="255"/>
        <end position="273"/>
    </location>
</feature>
<evidence type="ECO:0000313" key="4">
    <source>
        <dbReference type="EMBL" id="SPM32788.1"/>
    </source>
</evidence>
<feature type="transmembrane region" description="Helical" evidence="2">
    <location>
        <begin position="81"/>
        <end position="106"/>
    </location>
</feature>
<dbReference type="Proteomes" id="UP000240988">
    <property type="component" value="Unassembled WGS sequence"/>
</dbReference>
<protein>
    <submittedName>
        <fullName evidence="4">Peptidoglycan/LPS O-acetylase OafA/YrhL, contains acyltransferase and SGNH-hydrolase domains</fullName>
    </submittedName>
</protein>
<evidence type="ECO:0000259" key="3">
    <source>
        <dbReference type="Pfam" id="PF01757"/>
    </source>
</evidence>
<name>A0A2U3NMM1_9MYCO</name>
<dbReference type="GO" id="GO:0016747">
    <property type="term" value="F:acyltransferase activity, transferring groups other than amino-acyl groups"/>
    <property type="evidence" value="ECO:0007669"/>
    <property type="project" value="InterPro"/>
</dbReference>
<dbReference type="GO" id="GO:0016787">
    <property type="term" value="F:hydrolase activity"/>
    <property type="evidence" value="ECO:0007669"/>
    <property type="project" value="UniProtKB-KW"/>
</dbReference>
<feature type="transmembrane region" description="Helical" evidence="2">
    <location>
        <begin position="231"/>
        <end position="249"/>
    </location>
</feature>
<dbReference type="OrthoDB" id="9796461at2"/>
<feature type="transmembrane region" description="Helical" evidence="2">
    <location>
        <begin position="285"/>
        <end position="305"/>
    </location>
</feature>
<sequence>MKLAQVFSPRKNALNAWRLALACEVILWHSFPLTGRNVPFPPAHQLLGEGGVDGFFAISGFLITSSWLRHPRLREYCAARALRILPGFWICLIVTAFVMAPIGVAIQNGGGGKLITSGASFQFVLRNIGVLILQPDIAGTPQGIPFPKYWNGSLWTLIWEVFCYILVAALGVVGLLKRRWLIPVLFALTVVWAAQLPPPAPETITAGQAASRFGMMFFAGALIYQFQEVIPARWSLVGLCAIIVGASSFMSDYRLFGALPLAYAVIVSAALLRHKRLTLHNDISYGVYIYAFPMQQLLVICGLASLNPFVFFPVSAAATLPPAALSWFLIEKHAMSLKARFFRKMETPPQQAAVATPPEDNRDASEVG</sequence>
<feature type="transmembrane region" description="Helical" evidence="2">
    <location>
        <begin position="51"/>
        <end position="69"/>
    </location>
</feature>
<accession>A0A2U3NMM1</accession>
<dbReference type="STRING" id="1841860.GCA_900157375_00589"/>
<feature type="transmembrane region" description="Helical" evidence="2">
    <location>
        <begin position="12"/>
        <end position="31"/>
    </location>
</feature>
<gene>
    <name evidence="4" type="ORF">MRAB57_587</name>
</gene>
<feature type="transmembrane region" description="Helical" evidence="2">
    <location>
        <begin position="180"/>
        <end position="198"/>
    </location>
</feature>
<dbReference type="RefSeq" id="WP_077086229.1">
    <property type="nucleotide sequence ID" value="NZ_LT721901.1"/>
</dbReference>
<feature type="transmembrane region" description="Helical" evidence="2">
    <location>
        <begin position="154"/>
        <end position="173"/>
    </location>
</feature>
<keyword evidence="2" id="KW-0472">Membrane</keyword>
<feature type="region of interest" description="Disordered" evidence="1">
    <location>
        <begin position="348"/>
        <end position="368"/>
    </location>
</feature>
<dbReference type="PANTHER" id="PTHR23028:SF53">
    <property type="entry name" value="ACYL_TRANSF_3 DOMAIN-CONTAINING PROTEIN"/>
    <property type="match status" value="1"/>
</dbReference>